<keyword evidence="3" id="KW-1185">Reference proteome</keyword>
<dbReference type="RefSeq" id="WP_302050228.1">
    <property type="nucleotide sequence ID" value="NZ_JAMJEV010000032.1"/>
</dbReference>
<evidence type="ECO:0000259" key="1">
    <source>
        <dbReference type="PROSITE" id="PS51379"/>
    </source>
</evidence>
<organism evidence="2 3">
    <name type="scientific">Desulfosporosinus nitroreducens</name>
    <dbReference type="NCBI Taxonomy" id="2018668"/>
    <lineage>
        <taxon>Bacteria</taxon>
        <taxon>Bacillati</taxon>
        <taxon>Bacillota</taxon>
        <taxon>Clostridia</taxon>
        <taxon>Eubacteriales</taxon>
        <taxon>Desulfitobacteriaceae</taxon>
        <taxon>Desulfosporosinus</taxon>
    </lineage>
</organism>
<evidence type="ECO:0000313" key="2">
    <source>
        <dbReference type="EMBL" id="MDO0825786.1"/>
    </source>
</evidence>
<evidence type="ECO:0000313" key="3">
    <source>
        <dbReference type="Proteomes" id="UP001176021"/>
    </source>
</evidence>
<dbReference type="Gene3D" id="3.30.70.20">
    <property type="match status" value="1"/>
</dbReference>
<dbReference type="InterPro" id="IPR052911">
    <property type="entry name" value="Corrinoid_activation_enz"/>
</dbReference>
<dbReference type="PANTHER" id="PTHR42895">
    <property type="entry name" value="IRON-SULFUR CLUSTER-BINDING PROTEIN-RELATED"/>
    <property type="match status" value="1"/>
</dbReference>
<dbReference type="Pfam" id="PF12837">
    <property type="entry name" value="Fer4_6"/>
    <property type="match status" value="1"/>
</dbReference>
<dbReference type="PROSITE" id="PS51379">
    <property type="entry name" value="4FE4S_FER_2"/>
    <property type="match status" value="2"/>
</dbReference>
<dbReference type="SUPFAM" id="SSF54862">
    <property type="entry name" value="4Fe-4S ferredoxins"/>
    <property type="match status" value="1"/>
</dbReference>
<accession>A0ABT8QWS1</accession>
<sequence>MLRKIIKIDEEKCNGCGLCVTACHEGALKLIDGKARLVSESYCDGLGDCLPECPTKAIVLEERETVEYDEEAVKKHMDKNHLEKNKPQPEAAIPCGCPGTHAKLLTKKQPEAAPDLSAENSQSQLGQWPCQLKLVPVSAPYLDNAHLLIAADCTAFAYPNIHQKFMRNKITLIACPKLDDTDYSEKLTAILKQHEIKSVSILRMEVPCCGGIVQAAKKALLNSGKMIPWSVVTISTDGRIIED</sequence>
<dbReference type="InterPro" id="IPR017896">
    <property type="entry name" value="4Fe4S_Fe-S-bd"/>
</dbReference>
<dbReference type="EMBL" id="JAMJEV010000032">
    <property type="protein sequence ID" value="MDO0825786.1"/>
    <property type="molecule type" value="Genomic_DNA"/>
</dbReference>
<dbReference type="Proteomes" id="UP001176021">
    <property type="component" value="Unassembled WGS sequence"/>
</dbReference>
<feature type="domain" description="4Fe-4S ferredoxin-type" evidence="1">
    <location>
        <begin position="4"/>
        <end position="33"/>
    </location>
</feature>
<proteinExistence type="predicted"/>
<comment type="caution">
    <text evidence="2">The sequence shown here is derived from an EMBL/GenBank/DDBJ whole genome shotgun (WGS) entry which is preliminary data.</text>
</comment>
<dbReference type="PANTHER" id="PTHR42895:SF1">
    <property type="entry name" value="IRON-SULFUR CLUSTER PROTEIN"/>
    <property type="match status" value="1"/>
</dbReference>
<protein>
    <submittedName>
        <fullName evidence="2">4Fe-4S binding protein</fullName>
    </submittedName>
</protein>
<feature type="domain" description="4Fe-4S ferredoxin-type" evidence="1">
    <location>
        <begin position="34"/>
        <end position="63"/>
    </location>
</feature>
<gene>
    <name evidence="2" type="ORF">M8H41_23535</name>
</gene>
<name>A0ABT8QWS1_9FIRM</name>
<reference evidence="2" key="1">
    <citation type="submission" date="2022-05" db="EMBL/GenBank/DDBJ databases">
        <title>Expanded diversity of anoxic marine methylotrophy in a Black Sea sulfate reducing microorganism.</title>
        <authorList>
            <person name="Fischer P.Q."/>
            <person name="Stams A.J.M."/>
            <person name="Villanueva L."/>
            <person name="Sousa D.Z."/>
        </authorList>
    </citation>
    <scope>NUCLEOTIDE SEQUENCE</scope>
    <source>
        <strain evidence="2">P130</strain>
    </source>
</reference>